<dbReference type="GO" id="GO:0061630">
    <property type="term" value="F:ubiquitin protein ligase activity"/>
    <property type="evidence" value="ECO:0007669"/>
    <property type="project" value="TreeGrafter"/>
</dbReference>
<dbReference type="OrthoDB" id="1303017at2759"/>
<dbReference type="EMBL" id="PKPP01007619">
    <property type="protein sequence ID" value="PWA52897.1"/>
    <property type="molecule type" value="Genomic_DNA"/>
</dbReference>
<dbReference type="SMART" id="SM00184">
    <property type="entry name" value="RING"/>
    <property type="match status" value="1"/>
</dbReference>
<keyword evidence="2 4" id="KW-0863">Zinc-finger</keyword>
<feature type="domain" description="RING-type" evidence="5">
    <location>
        <begin position="79"/>
        <end position="120"/>
    </location>
</feature>
<evidence type="ECO:0000256" key="2">
    <source>
        <dbReference type="ARBA" id="ARBA00022771"/>
    </source>
</evidence>
<evidence type="ECO:0000256" key="3">
    <source>
        <dbReference type="ARBA" id="ARBA00022833"/>
    </source>
</evidence>
<dbReference type="SUPFAM" id="SSF57850">
    <property type="entry name" value="RING/U-box"/>
    <property type="match status" value="1"/>
</dbReference>
<evidence type="ECO:0000259" key="5">
    <source>
        <dbReference type="PROSITE" id="PS50089"/>
    </source>
</evidence>
<accession>A0A2U1LVA1</accession>
<dbReference type="GO" id="GO:0006511">
    <property type="term" value="P:ubiquitin-dependent protein catabolic process"/>
    <property type="evidence" value="ECO:0007669"/>
    <property type="project" value="TreeGrafter"/>
</dbReference>
<protein>
    <submittedName>
        <fullName evidence="6">Zinc finger, RING/FYVE/PHD-type</fullName>
    </submittedName>
</protein>
<dbReference type="PROSITE" id="PS50089">
    <property type="entry name" value="ZF_RING_2"/>
    <property type="match status" value="1"/>
</dbReference>
<reference evidence="6 7" key="1">
    <citation type="journal article" date="2018" name="Mol. Plant">
        <title>The genome of Artemisia annua provides insight into the evolution of Asteraceae family and artemisinin biosynthesis.</title>
        <authorList>
            <person name="Shen Q."/>
            <person name="Zhang L."/>
            <person name="Liao Z."/>
            <person name="Wang S."/>
            <person name="Yan T."/>
            <person name="Shi P."/>
            <person name="Liu M."/>
            <person name="Fu X."/>
            <person name="Pan Q."/>
            <person name="Wang Y."/>
            <person name="Lv Z."/>
            <person name="Lu X."/>
            <person name="Zhang F."/>
            <person name="Jiang W."/>
            <person name="Ma Y."/>
            <person name="Chen M."/>
            <person name="Hao X."/>
            <person name="Li L."/>
            <person name="Tang Y."/>
            <person name="Lv G."/>
            <person name="Zhou Y."/>
            <person name="Sun X."/>
            <person name="Brodelius P.E."/>
            <person name="Rose J.K.C."/>
            <person name="Tang K."/>
        </authorList>
    </citation>
    <scope>NUCLEOTIDE SEQUENCE [LARGE SCALE GENOMIC DNA]</scope>
    <source>
        <strain evidence="7">cv. Huhao1</strain>
        <tissue evidence="6">Leaf</tissue>
    </source>
</reference>
<sequence>MMNSYHHENDQMQEDITIDRLERIIHQMESMDYSRRVRLALVLTGLVSPLRELTSDVVSEKISELLHVSTVQGKMDDVCPICLGEYEENEAICILQCEHQYHEECIMGWLSCKLVCPMCKAHAI</sequence>
<dbReference type="Gene3D" id="3.30.40.10">
    <property type="entry name" value="Zinc/RING finger domain, C3HC4 (zinc finger)"/>
    <property type="match status" value="1"/>
</dbReference>
<evidence type="ECO:0000256" key="1">
    <source>
        <dbReference type="ARBA" id="ARBA00022723"/>
    </source>
</evidence>
<evidence type="ECO:0000256" key="4">
    <source>
        <dbReference type="PROSITE-ProRule" id="PRU00175"/>
    </source>
</evidence>
<dbReference type="InterPro" id="IPR051834">
    <property type="entry name" value="RING_finger_E3_ligase"/>
</dbReference>
<organism evidence="6 7">
    <name type="scientific">Artemisia annua</name>
    <name type="common">Sweet wormwood</name>
    <dbReference type="NCBI Taxonomy" id="35608"/>
    <lineage>
        <taxon>Eukaryota</taxon>
        <taxon>Viridiplantae</taxon>
        <taxon>Streptophyta</taxon>
        <taxon>Embryophyta</taxon>
        <taxon>Tracheophyta</taxon>
        <taxon>Spermatophyta</taxon>
        <taxon>Magnoliopsida</taxon>
        <taxon>eudicotyledons</taxon>
        <taxon>Gunneridae</taxon>
        <taxon>Pentapetalae</taxon>
        <taxon>asterids</taxon>
        <taxon>campanulids</taxon>
        <taxon>Asterales</taxon>
        <taxon>Asteraceae</taxon>
        <taxon>Asteroideae</taxon>
        <taxon>Anthemideae</taxon>
        <taxon>Artemisiinae</taxon>
        <taxon>Artemisia</taxon>
    </lineage>
</organism>
<dbReference type="STRING" id="35608.A0A2U1LVA1"/>
<dbReference type="AlphaFoldDB" id="A0A2U1LVA1"/>
<name>A0A2U1LVA1_ARTAN</name>
<keyword evidence="1" id="KW-0479">Metal-binding</keyword>
<dbReference type="PANTHER" id="PTHR45931:SF16">
    <property type="entry name" value="RING_U-BOX SUPERFAMILY PROTEIN"/>
    <property type="match status" value="1"/>
</dbReference>
<dbReference type="InterPro" id="IPR001841">
    <property type="entry name" value="Znf_RING"/>
</dbReference>
<dbReference type="GO" id="GO:0005634">
    <property type="term" value="C:nucleus"/>
    <property type="evidence" value="ECO:0007669"/>
    <property type="project" value="TreeGrafter"/>
</dbReference>
<dbReference type="InterPro" id="IPR013083">
    <property type="entry name" value="Znf_RING/FYVE/PHD"/>
</dbReference>
<proteinExistence type="predicted"/>
<dbReference type="PANTHER" id="PTHR45931">
    <property type="entry name" value="SI:CH211-59O9.10"/>
    <property type="match status" value="1"/>
</dbReference>
<keyword evidence="7" id="KW-1185">Reference proteome</keyword>
<comment type="caution">
    <text evidence="6">The sequence shown here is derived from an EMBL/GenBank/DDBJ whole genome shotgun (WGS) entry which is preliminary data.</text>
</comment>
<gene>
    <name evidence="6" type="ORF">CTI12_AA451970</name>
</gene>
<evidence type="ECO:0000313" key="6">
    <source>
        <dbReference type="EMBL" id="PWA52897.1"/>
    </source>
</evidence>
<keyword evidence="3" id="KW-0862">Zinc</keyword>
<dbReference type="Proteomes" id="UP000245207">
    <property type="component" value="Unassembled WGS sequence"/>
</dbReference>
<dbReference type="Pfam" id="PF13639">
    <property type="entry name" value="zf-RING_2"/>
    <property type="match status" value="1"/>
</dbReference>
<dbReference type="GO" id="GO:0008270">
    <property type="term" value="F:zinc ion binding"/>
    <property type="evidence" value="ECO:0007669"/>
    <property type="project" value="UniProtKB-KW"/>
</dbReference>
<evidence type="ECO:0000313" key="7">
    <source>
        <dbReference type="Proteomes" id="UP000245207"/>
    </source>
</evidence>